<accession>A0A6J7VSS3</accession>
<protein>
    <submittedName>
        <fullName evidence="1">Uncharacterized protein</fullName>
    </submittedName>
</protein>
<evidence type="ECO:0000313" key="1">
    <source>
        <dbReference type="EMBL" id="CAB5079552.1"/>
    </source>
</evidence>
<organism evidence="1">
    <name type="scientific">uncultured Caudovirales phage</name>
    <dbReference type="NCBI Taxonomy" id="2100421"/>
    <lineage>
        <taxon>Viruses</taxon>
        <taxon>Duplodnaviria</taxon>
        <taxon>Heunggongvirae</taxon>
        <taxon>Uroviricota</taxon>
        <taxon>Caudoviricetes</taxon>
        <taxon>Peduoviridae</taxon>
        <taxon>Maltschvirus</taxon>
        <taxon>Maltschvirus maltsch</taxon>
    </lineage>
</organism>
<sequence length="71" mass="8061">MTTWTLQDYTPSEFKSPRKALSNEEIDVIGFNLNYPFSIRKIARAIEVAHGIVEENNIETKKEASSKENGC</sequence>
<name>A0A6J7VSS3_9CAUD</name>
<reference evidence="1" key="1">
    <citation type="submission" date="2020-05" db="EMBL/GenBank/DDBJ databases">
        <authorList>
            <person name="Chiriac C."/>
            <person name="Salcher M."/>
            <person name="Ghai R."/>
            <person name="Kavagutti S V."/>
        </authorList>
    </citation>
    <scope>NUCLEOTIDE SEQUENCE</scope>
</reference>
<gene>
    <name evidence="1" type="ORF">UFOVP146_6</name>
</gene>
<proteinExistence type="predicted"/>
<dbReference type="EMBL" id="LR798192">
    <property type="protein sequence ID" value="CAB5079552.1"/>
    <property type="molecule type" value="Genomic_DNA"/>
</dbReference>